<keyword evidence="2" id="KW-0805">Transcription regulation</keyword>
<feature type="domain" description="RNA polymerase sigma factor 70 region 4 type 2" evidence="7">
    <location>
        <begin position="106"/>
        <end position="153"/>
    </location>
</feature>
<dbReference type="Gene3D" id="1.10.1740.10">
    <property type="match status" value="1"/>
</dbReference>
<dbReference type="PANTHER" id="PTHR43133">
    <property type="entry name" value="RNA POLYMERASE ECF-TYPE SIGMA FACTO"/>
    <property type="match status" value="1"/>
</dbReference>
<comment type="caution">
    <text evidence="8">The sequence shown here is derived from an EMBL/GenBank/DDBJ whole genome shotgun (WGS) entry which is preliminary data.</text>
</comment>
<name>A0ABU0N2Q6_9FIRM</name>
<evidence type="ECO:0000259" key="7">
    <source>
        <dbReference type="Pfam" id="PF08281"/>
    </source>
</evidence>
<dbReference type="NCBIfam" id="TIGR02937">
    <property type="entry name" value="sigma70-ECF"/>
    <property type="match status" value="1"/>
</dbReference>
<sequence length="169" mass="20323">MIVVVTFEEVFKNNYTYVFKHIMQKVKDPEIAENIAQEVFIQLYKTNWQEIDNHKAWLIKTAIYISYNHFRTEKRHQARVTKVGSIVEFQDVQTLDDKYIRKEEIEDVRKSMDELNEQDKKLLLLRYSGLKYKEIAKILEVETTAIGTMLVRAQNKFKKIYIKNREELK</sequence>
<keyword evidence="5" id="KW-0804">Transcription</keyword>
<evidence type="ECO:0000256" key="1">
    <source>
        <dbReference type="ARBA" id="ARBA00010641"/>
    </source>
</evidence>
<feature type="domain" description="RNA polymerase sigma-70 region 2" evidence="6">
    <location>
        <begin position="11"/>
        <end position="75"/>
    </location>
</feature>
<evidence type="ECO:0000256" key="5">
    <source>
        <dbReference type="ARBA" id="ARBA00023163"/>
    </source>
</evidence>
<protein>
    <submittedName>
        <fullName evidence="8">RNA polymerase sigma factor (Sigma-70 family)</fullName>
    </submittedName>
</protein>
<organism evidence="8 9">
    <name type="scientific">Paraclostridium ghonii</name>
    <dbReference type="NCBI Taxonomy" id="29358"/>
    <lineage>
        <taxon>Bacteria</taxon>
        <taxon>Bacillati</taxon>
        <taxon>Bacillota</taxon>
        <taxon>Clostridia</taxon>
        <taxon>Peptostreptococcales</taxon>
        <taxon>Peptostreptococcaceae</taxon>
        <taxon>Paraclostridium</taxon>
    </lineage>
</organism>
<evidence type="ECO:0000256" key="2">
    <source>
        <dbReference type="ARBA" id="ARBA00023015"/>
    </source>
</evidence>
<keyword evidence="4" id="KW-0238">DNA-binding</keyword>
<dbReference type="SUPFAM" id="SSF88946">
    <property type="entry name" value="Sigma2 domain of RNA polymerase sigma factors"/>
    <property type="match status" value="1"/>
</dbReference>
<evidence type="ECO:0000259" key="6">
    <source>
        <dbReference type="Pfam" id="PF04542"/>
    </source>
</evidence>
<dbReference type="PANTHER" id="PTHR43133:SF8">
    <property type="entry name" value="RNA POLYMERASE SIGMA FACTOR HI_1459-RELATED"/>
    <property type="match status" value="1"/>
</dbReference>
<proteinExistence type="inferred from homology"/>
<dbReference type="Gene3D" id="1.10.10.10">
    <property type="entry name" value="Winged helix-like DNA-binding domain superfamily/Winged helix DNA-binding domain"/>
    <property type="match status" value="1"/>
</dbReference>
<reference evidence="8 9" key="1">
    <citation type="submission" date="2023-07" db="EMBL/GenBank/DDBJ databases">
        <title>Genomic Encyclopedia of Type Strains, Phase IV (KMG-IV): sequencing the most valuable type-strain genomes for metagenomic binning, comparative biology and taxonomic classification.</title>
        <authorList>
            <person name="Goeker M."/>
        </authorList>
    </citation>
    <scope>NUCLEOTIDE SEQUENCE [LARGE SCALE GENOMIC DNA]</scope>
    <source>
        <strain evidence="8 9">DSM 15049</strain>
    </source>
</reference>
<dbReference type="InterPro" id="IPR007627">
    <property type="entry name" value="RNA_pol_sigma70_r2"/>
</dbReference>
<dbReference type="EMBL" id="JAUSWG010000011">
    <property type="protein sequence ID" value="MDQ0557443.1"/>
    <property type="molecule type" value="Genomic_DNA"/>
</dbReference>
<evidence type="ECO:0000313" key="8">
    <source>
        <dbReference type="EMBL" id="MDQ0557443.1"/>
    </source>
</evidence>
<dbReference type="InterPro" id="IPR014284">
    <property type="entry name" value="RNA_pol_sigma-70_dom"/>
</dbReference>
<evidence type="ECO:0000256" key="3">
    <source>
        <dbReference type="ARBA" id="ARBA00023082"/>
    </source>
</evidence>
<dbReference type="InterPro" id="IPR013325">
    <property type="entry name" value="RNA_pol_sigma_r2"/>
</dbReference>
<dbReference type="SUPFAM" id="SSF88659">
    <property type="entry name" value="Sigma3 and sigma4 domains of RNA polymerase sigma factors"/>
    <property type="match status" value="1"/>
</dbReference>
<dbReference type="InterPro" id="IPR013324">
    <property type="entry name" value="RNA_pol_sigma_r3/r4-like"/>
</dbReference>
<dbReference type="RefSeq" id="WP_307508469.1">
    <property type="nucleotide sequence ID" value="NZ_BAAACE010000009.1"/>
</dbReference>
<dbReference type="InterPro" id="IPR013249">
    <property type="entry name" value="RNA_pol_sigma70_r4_t2"/>
</dbReference>
<accession>A0ABU0N2Q6</accession>
<gene>
    <name evidence="8" type="ORF">QOZ92_002572</name>
</gene>
<keyword evidence="9" id="KW-1185">Reference proteome</keyword>
<evidence type="ECO:0000313" key="9">
    <source>
        <dbReference type="Proteomes" id="UP001232584"/>
    </source>
</evidence>
<evidence type="ECO:0000256" key="4">
    <source>
        <dbReference type="ARBA" id="ARBA00023125"/>
    </source>
</evidence>
<dbReference type="InterPro" id="IPR039425">
    <property type="entry name" value="RNA_pol_sigma-70-like"/>
</dbReference>
<keyword evidence="3" id="KW-0731">Sigma factor</keyword>
<dbReference type="Proteomes" id="UP001232584">
    <property type="component" value="Unassembled WGS sequence"/>
</dbReference>
<dbReference type="Pfam" id="PF08281">
    <property type="entry name" value="Sigma70_r4_2"/>
    <property type="match status" value="1"/>
</dbReference>
<comment type="similarity">
    <text evidence="1">Belongs to the sigma-70 factor family. ECF subfamily.</text>
</comment>
<dbReference type="Pfam" id="PF04542">
    <property type="entry name" value="Sigma70_r2"/>
    <property type="match status" value="1"/>
</dbReference>
<dbReference type="InterPro" id="IPR036388">
    <property type="entry name" value="WH-like_DNA-bd_sf"/>
</dbReference>